<dbReference type="Pfam" id="PF19845">
    <property type="entry name" value="DUF6320"/>
    <property type="match status" value="1"/>
</dbReference>
<gene>
    <name evidence="2" type="ORF">CBF31_00990</name>
</gene>
<keyword evidence="3" id="KW-1185">Reference proteome</keyword>
<feature type="transmembrane region" description="Helical" evidence="1">
    <location>
        <begin position="139"/>
        <end position="158"/>
    </location>
</feature>
<proteinExistence type="predicted"/>
<dbReference type="AlphaFoldDB" id="A0A430ABJ9"/>
<keyword evidence="1" id="KW-0472">Membrane</keyword>
<protein>
    <recommendedName>
        <fullName evidence="4">Zinc ribbon domain-containing protein</fullName>
    </recommendedName>
</protein>
<evidence type="ECO:0000313" key="3">
    <source>
        <dbReference type="Proteomes" id="UP000287101"/>
    </source>
</evidence>
<feature type="transmembrane region" description="Helical" evidence="1">
    <location>
        <begin position="54"/>
        <end position="73"/>
    </location>
</feature>
<dbReference type="Proteomes" id="UP000287101">
    <property type="component" value="Unassembled WGS sequence"/>
</dbReference>
<comment type="caution">
    <text evidence="2">The sequence shown here is derived from an EMBL/GenBank/DDBJ whole genome shotgun (WGS) entry which is preliminary data.</text>
</comment>
<evidence type="ECO:0008006" key="4">
    <source>
        <dbReference type="Google" id="ProtNLM"/>
    </source>
</evidence>
<organism evidence="2 3">
    <name type="scientific">Vagococcus fessus</name>
    <dbReference type="NCBI Taxonomy" id="120370"/>
    <lineage>
        <taxon>Bacteria</taxon>
        <taxon>Bacillati</taxon>
        <taxon>Bacillota</taxon>
        <taxon>Bacilli</taxon>
        <taxon>Lactobacillales</taxon>
        <taxon>Enterococcaceae</taxon>
        <taxon>Vagococcus</taxon>
    </lineage>
</organism>
<keyword evidence="1" id="KW-0812">Transmembrane</keyword>
<evidence type="ECO:0000313" key="2">
    <source>
        <dbReference type="EMBL" id="RSU04624.1"/>
    </source>
</evidence>
<dbReference type="InterPro" id="IPR046283">
    <property type="entry name" value="DUF6320"/>
</dbReference>
<accession>A0A430ABJ9</accession>
<keyword evidence="1" id="KW-1133">Transmembrane helix</keyword>
<reference evidence="2 3" key="1">
    <citation type="submission" date="2017-05" db="EMBL/GenBank/DDBJ databases">
        <title>Vagococcus spp. assemblies.</title>
        <authorList>
            <person name="Gulvik C.A."/>
        </authorList>
    </citation>
    <scope>NUCLEOTIDE SEQUENCE [LARGE SCALE GENOMIC DNA]</scope>
    <source>
        <strain evidence="2 3">CCUG 41755</strain>
    </source>
</reference>
<feature type="transmembrane region" description="Helical" evidence="1">
    <location>
        <begin position="191"/>
        <end position="212"/>
    </location>
</feature>
<evidence type="ECO:0000256" key="1">
    <source>
        <dbReference type="SAM" id="Phobius"/>
    </source>
</evidence>
<name>A0A430ABJ9_9ENTE</name>
<feature type="transmembrane region" description="Helical" evidence="1">
    <location>
        <begin position="112"/>
        <end position="133"/>
    </location>
</feature>
<dbReference type="RefSeq" id="WP_126830065.1">
    <property type="nucleotide sequence ID" value="NZ_CBCRYB010000006.1"/>
</dbReference>
<sequence>MKKCESCALVIVTKNEHCPFCSKKLISSEGVVKNPIYYPKKPLTTKDVKKTERLILKMGVILGGICLLLNLLTWVIKPVLWSFVVIAAYLYAGKFLTVYMRDFWKGKFGRSLVTHYIFLSFFVTTIDWVTGFSGWSLNYVIPFLRIISVILIGSIAFYRGSFWTSEFGYILTLFATNVFSVLMLFSDSARVIWPNMLSNCFMGVMLIILIRLKPNELKEEIKKKLHY</sequence>
<feature type="transmembrane region" description="Helical" evidence="1">
    <location>
        <begin position="79"/>
        <end position="100"/>
    </location>
</feature>
<dbReference type="OrthoDB" id="2164897at2"/>
<dbReference type="EMBL" id="NGJY01000001">
    <property type="protein sequence ID" value="RSU04624.1"/>
    <property type="molecule type" value="Genomic_DNA"/>
</dbReference>
<feature type="transmembrane region" description="Helical" evidence="1">
    <location>
        <begin position="167"/>
        <end position="185"/>
    </location>
</feature>